<dbReference type="PANTHER" id="PTHR11579:SF9">
    <property type="entry name" value="PROTEIN-L-ISOASPARTATE O-METHYLTRANSFERASE"/>
    <property type="match status" value="1"/>
</dbReference>
<comment type="similarity">
    <text evidence="1">Belongs to the methyltransferase superfamily. L-isoaspartyl/D-aspartyl protein methyltransferase family.</text>
</comment>
<organism evidence="3">
    <name type="scientific">Alexandrium monilatum</name>
    <dbReference type="NCBI Taxonomy" id="311494"/>
    <lineage>
        <taxon>Eukaryota</taxon>
        <taxon>Sar</taxon>
        <taxon>Alveolata</taxon>
        <taxon>Dinophyceae</taxon>
        <taxon>Gonyaulacales</taxon>
        <taxon>Pyrocystaceae</taxon>
        <taxon>Alexandrium</taxon>
    </lineage>
</organism>
<evidence type="ECO:0000313" key="3">
    <source>
        <dbReference type="EMBL" id="CAE4560752.1"/>
    </source>
</evidence>
<dbReference type="GO" id="GO:0005737">
    <property type="term" value="C:cytoplasm"/>
    <property type="evidence" value="ECO:0007669"/>
    <property type="project" value="TreeGrafter"/>
</dbReference>
<dbReference type="InterPro" id="IPR000682">
    <property type="entry name" value="PCMT"/>
</dbReference>
<protein>
    <recommendedName>
        <fullName evidence="4">Protein-L-isoaspartate O-methyltransferase</fullName>
    </recommendedName>
</protein>
<dbReference type="SUPFAM" id="SSF53335">
    <property type="entry name" value="S-adenosyl-L-methionine-dependent methyltransferases"/>
    <property type="match status" value="1"/>
</dbReference>
<feature type="region of interest" description="Disordered" evidence="2">
    <location>
        <begin position="326"/>
        <end position="355"/>
    </location>
</feature>
<dbReference type="Gene3D" id="3.40.50.150">
    <property type="entry name" value="Vaccinia Virus protein VP39"/>
    <property type="match status" value="1"/>
</dbReference>
<dbReference type="Pfam" id="PF01135">
    <property type="entry name" value="PCMT"/>
    <property type="match status" value="1"/>
</dbReference>
<dbReference type="AlphaFoldDB" id="A0A7S4PRY4"/>
<name>A0A7S4PRY4_9DINO</name>
<reference evidence="3" key="1">
    <citation type="submission" date="2021-01" db="EMBL/GenBank/DDBJ databases">
        <authorList>
            <person name="Corre E."/>
            <person name="Pelletier E."/>
            <person name="Niang G."/>
            <person name="Scheremetjew M."/>
            <person name="Finn R."/>
            <person name="Kale V."/>
            <person name="Holt S."/>
            <person name="Cochrane G."/>
            <person name="Meng A."/>
            <person name="Brown T."/>
            <person name="Cohen L."/>
        </authorList>
    </citation>
    <scope>NUCLEOTIDE SEQUENCE</scope>
    <source>
        <strain evidence="3">CCMP3105</strain>
    </source>
</reference>
<sequence>MDRLNQAQLEEIFRQISLQSFGGTRHRTQQALVDALMEEGCLGSASAIRAFSAVDRARFLTEDCNNDAYLDAPVRDGKLHQSAPSVYARALEALELRPGLTFLNVGSGTGYFSALVAQLIGPNAWSVGVERHNELVQLARARCADMGLSNIRFQCGNCFCIDVDRSMKFDRIYIGAGAPRDARFLYKLLKQDGVIVGPFEDEEGHGQSLSKVRCCGGKKYAVSQLLPVQFAGLVRPGEAGAPEVQADTQPLVLSGPRWEESSSRSVFPNSFRNIVIALCWMNRLDGTLPNKLPWEVWTRYILSFLPFDAFDPLPQDVLCAACGGTGPRTRGSAPRLHKAAKPPESARGARASLCA</sequence>
<proteinExistence type="inferred from homology"/>
<gene>
    <name evidence="3" type="ORF">AMON00008_LOCUS371</name>
</gene>
<dbReference type="PANTHER" id="PTHR11579">
    <property type="entry name" value="PROTEIN-L-ISOASPARTATE O-METHYLTRANSFERASE"/>
    <property type="match status" value="1"/>
</dbReference>
<accession>A0A7S4PRY4</accession>
<evidence type="ECO:0008006" key="4">
    <source>
        <dbReference type="Google" id="ProtNLM"/>
    </source>
</evidence>
<dbReference type="InterPro" id="IPR029063">
    <property type="entry name" value="SAM-dependent_MTases_sf"/>
</dbReference>
<dbReference type="CDD" id="cd02440">
    <property type="entry name" value="AdoMet_MTases"/>
    <property type="match status" value="1"/>
</dbReference>
<dbReference type="GO" id="GO:0004719">
    <property type="term" value="F:protein-L-isoaspartate (D-aspartate) O-methyltransferase activity"/>
    <property type="evidence" value="ECO:0007669"/>
    <property type="project" value="InterPro"/>
</dbReference>
<dbReference type="EMBL" id="HBNR01000477">
    <property type="protein sequence ID" value="CAE4560752.1"/>
    <property type="molecule type" value="Transcribed_RNA"/>
</dbReference>
<evidence type="ECO:0000256" key="2">
    <source>
        <dbReference type="SAM" id="MobiDB-lite"/>
    </source>
</evidence>
<evidence type="ECO:0000256" key="1">
    <source>
        <dbReference type="ARBA" id="ARBA00005369"/>
    </source>
</evidence>